<dbReference type="Proteomes" id="UP000242913">
    <property type="component" value="Unassembled WGS sequence"/>
</dbReference>
<proteinExistence type="predicted"/>
<sequence length="92" mass="10604">EGLKVILVGDLIAPTVTLLCYSSFFKQQYEECSKEDYCFFLEDYSVLNPTDTQNHTRSCERKGYCRVNELPIIAVNGKNECKRSEKKKGKEL</sequence>
<accession>A0A238BJL7</accession>
<reference evidence="1 2" key="1">
    <citation type="submission" date="2015-12" db="EMBL/GenBank/DDBJ databases">
        <title>Draft genome of the nematode, Onchocerca flexuosa.</title>
        <authorList>
            <person name="Mitreva M."/>
        </authorList>
    </citation>
    <scope>NUCLEOTIDE SEQUENCE [LARGE SCALE GENOMIC DNA]</scope>
    <source>
        <strain evidence="1">Red Deer</strain>
    </source>
</reference>
<dbReference type="OrthoDB" id="5799061at2759"/>
<feature type="non-terminal residue" evidence="1">
    <location>
        <position position="1"/>
    </location>
</feature>
<dbReference type="EMBL" id="KZ270563">
    <property type="protein sequence ID" value="OZC05667.1"/>
    <property type="molecule type" value="Genomic_DNA"/>
</dbReference>
<evidence type="ECO:0000313" key="1">
    <source>
        <dbReference type="EMBL" id="OZC05667.1"/>
    </source>
</evidence>
<protein>
    <submittedName>
        <fullName evidence="1">Uncharacterized protein</fullName>
    </submittedName>
</protein>
<dbReference type="AlphaFoldDB" id="A0A238BJL7"/>
<keyword evidence="2" id="KW-1185">Reference proteome</keyword>
<organism evidence="1 2">
    <name type="scientific">Onchocerca flexuosa</name>
    <dbReference type="NCBI Taxonomy" id="387005"/>
    <lineage>
        <taxon>Eukaryota</taxon>
        <taxon>Metazoa</taxon>
        <taxon>Ecdysozoa</taxon>
        <taxon>Nematoda</taxon>
        <taxon>Chromadorea</taxon>
        <taxon>Rhabditida</taxon>
        <taxon>Spirurina</taxon>
        <taxon>Spiruromorpha</taxon>
        <taxon>Filarioidea</taxon>
        <taxon>Onchocercidae</taxon>
        <taxon>Onchocerca</taxon>
    </lineage>
</organism>
<gene>
    <name evidence="1" type="ORF">X798_07358</name>
</gene>
<name>A0A238BJL7_9BILA</name>
<evidence type="ECO:0000313" key="2">
    <source>
        <dbReference type="Proteomes" id="UP000242913"/>
    </source>
</evidence>